<dbReference type="SMART" id="SM00100">
    <property type="entry name" value="cNMP"/>
    <property type="match status" value="2"/>
</dbReference>
<accession>A0A370GMV4</accession>
<keyword evidence="1" id="KW-0472">Membrane</keyword>
<dbReference type="InterPro" id="IPR018490">
    <property type="entry name" value="cNMP-bd_dom_sf"/>
</dbReference>
<keyword evidence="1" id="KW-0812">Transmembrane</keyword>
<dbReference type="GO" id="GO:0004862">
    <property type="term" value="F:cAMP-dependent protein kinase inhibitor activity"/>
    <property type="evidence" value="ECO:0007669"/>
    <property type="project" value="TreeGrafter"/>
</dbReference>
<dbReference type="InterPro" id="IPR041881">
    <property type="entry name" value="PqqD_sf"/>
</dbReference>
<dbReference type="CDD" id="cd00038">
    <property type="entry name" value="CAP_ED"/>
    <property type="match status" value="2"/>
</dbReference>
<dbReference type="GO" id="GO:0034236">
    <property type="term" value="F:protein kinase A catalytic subunit binding"/>
    <property type="evidence" value="ECO:0007669"/>
    <property type="project" value="TreeGrafter"/>
</dbReference>
<gene>
    <name evidence="3" type="ORF">C8D86_11024</name>
</gene>
<protein>
    <submittedName>
        <fullName evidence="3">CRP-like cAMP-binding protein</fullName>
    </submittedName>
</protein>
<proteinExistence type="predicted"/>
<feature type="domain" description="Cyclic nucleotide-binding" evidence="2">
    <location>
        <begin position="24"/>
        <end position="133"/>
    </location>
</feature>
<name>A0A370GMV4_9COXI</name>
<feature type="transmembrane region" description="Helical" evidence="1">
    <location>
        <begin position="615"/>
        <end position="638"/>
    </location>
</feature>
<dbReference type="InterPro" id="IPR000595">
    <property type="entry name" value="cNMP-bd_dom"/>
</dbReference>
<organism evidence="3 4">
    <name type="scientific">Aquicella lusitana</name>
    <dbReference type="NCBI Taxonomy" id="254246"/>
    <lineage>
        <taxon>Bacteria</taxon>
        <taxon>Pseudomonadati</taxon>
        <taxon>Pseudomonadota</taxon>
        <taxon>Gammaproteobacteria</taxon>
        <taxon>Legionellales</taxon>
        <taxon>Coxiellaceae</taxon>
        <taxon>Aquicella</taxon>
    </lineage>
</organism>
<keyword evidence="4" id="KW-1185">Reference proteome</keyword>
<feature type="transmembrane region" description="Helical" evidence="1">
    <location>
        <begin position="545"/>
        <end position="562"/>
    </location>
</feature>
<dbReference type="AlphaFoldDB" id="A0A370GMV4"/>
<dbReference type="InterPro" id="IPR014710">
    <property type="entry name" value="RmlC-like_jellyroll"/>
</dbReference>
<feature type="domain" description="Cyclic nucleotide-binding" evidence="2">
    <location>
        <begin position="160"/>
        <end position="280"/>
    </location>
</feature>
<feature type="transmembrane region" description="Helical" evidence="1">
    <location>
        <begin position="518"/>
        <end position="539"/>
    </location>
</feature>
<dbReference type="SUPFAM" id="SSF51206">
    <property type="entry name" value="cAMP-binding domain-like"/>
    <property type="match status" value="2"/>
</dbReference>
<dbReference type="EMBL" id="QQAX01000010">
    <property type="protein sequence ID" value="RDI43754.1"/>
    <property type="molecule type" value="Genomic_DNA"/>
</dbReference>
<dbReference type="PANTHER" id="PTHR11635:SF152">
    <property type="entry name" value="CAMP-DEPENDENT PROTEIN KINASE TYPE I REGULATORY SUBUNIT-RELATED"/>
    <property type="match status" value="1"/>
</dbReference>
<feature type="transmembrane region" description="Helical" evidence="1">
    <location>
        <begin position="650"/>
        <end position="671"/>
    </location>
</feature>
<dbReference type="InterPro" id="IPR050503">
    <property type="entry name" value="cAMP-dep_PK_reg_su-like"/>
</dbReference>
<dbReference type="GO" id="GO:0005829">
    <property type="term" value="C:cytosol"/>
    <property type="evidence" value="ECO:0007669"/>
    <property type="project" value="TreeGrafter"/>
</dbReference>
<dbReference type="GO" id="GO:0030552">
    <property type="term" value="F:cAMP binding"/>
    <property type="evidence" value="ECO:0007669"/>
    <property type="project" value="TreeGrafter"/>
</dbReference>
<evidence type="ECO:0000313" key="3">
    <source>
        <dbReference type="EMBL" id="RDI43754.1"/>
    </source>
</evidence>
<dbReference type="Pfam" id="PF05402">
    <property type="entry name" value="PqqD"/>
    <property type="match status" value="1"/>
</dbReference>
<evidence type="ECO:0000259" key="2">
    <source>
        <dbReference type="PROSITE" id="PS50042"/>
    </source>
</evidence>
<evidence type="ECO:0000256" key="1">
    <source>
        <dbReference type="SAM" id="Phobius"/>
    </source>
</evidence>
<evidence type="ECO:0000313" key="4">
    <source>
        <dbReference type="Proteomes" id="UP000254720"/>
    </source>
</evidence>
<feature type="transmembrane region" description="Helical" evidence="1">
    <location>
        <begin position="416"/>
        <end position="439"/>
    </location>
</feature>
<reference evidence="3 4" key="1">
    <citation type="submission" date="2018-07" db="EMBL/GenBank/DDBJ databases">
        <title>Genomic Encyclopedia of Type Strains, Phase IV (KMG-IV): sequencing the most valuable type-strain genomes for metagenomic binning, comparative biology and taxonomic classification.</title>
        <authorList>
            <person name="Goeker M."/>
        </authorList>
    </citation>
    <scope>NUCLEOTIDE SEQUENCE [LARGE SCALE GENOMIC DNA]</scope>
    <source>
        <strain evidence="3 4">DSM 16500</strain>
    </source>
</reference>
<dbReference type="GO" id="GO:0005952">
    <property type="term" value="C:cAMP-dependent protein kinase complex"/>
    <property type="evidence" value="ECO:0007669"/>
    <property type="project" value="InterPro"/>
</dbReference>
<comment type="caution">
    <text evidence="3">The sequence shown here is derived from an EMBL/GenBank/DDBJ whole genome shotgun (WGS) entry which is preliminary data.</text>
</comment>
<dbReference type="Gene3D" id="1.10.10.1150">
    <property type="entry name" value="Coenzyme PQQ synthesis protein D (PqqD)"/>
    <property type="match status" value="1"/>
</dbReference>
<dbReference type="Pfam" id="PF00027">
    <property type="entry name" value="cNMP_binding"/>
    <property type="match status" value="2"/>
</dbReference>
<feature type="transmembrane region" description="Helical" evidence="1">
    <location>
        <begin position="454"/>
        <end position="471"/>
    </location>
</feature>
<dbReference type="InterPro" id="IPR008792">
    <property type="entry name" value="PQQD"/>
</dbReference>
<sequence>MTEQGPENAVSIQARQRLIRLFPCFAALSAAQCQELALLMHEQRYSAGEKIVNENELVDSIYLVVEGEAEVTKEIRRRKRIRHVPVAILGVEESIGLNDTGFYSTTGHRTATVTALTPMLLLKLDIKDLSLFLKKHRLESVMYAASLQMLRMQFIKQSLPFSKLSRDRLQWLANHVEDVKVPAGTFLFHQGDEGDKCYMIRAGEVEILATNEAGEVRQLALLKPPVLFGEATLISHTPRNASAKAVTECELLVLRHEYLSELIESEEDVANMFMTLMVDRSRPLRNPHVTVHQRITADGQALVILKNPDNGSYFNLSKEGAYIWRRLDGKHTMQDITLDLADRFHVFAPDVVAALISRLTKAGFIHNLEMPDESRLRTQPLWVRSIVNLRRLLETRVAFGDADKWITRMYQKYIRYLFTVPAQLILAILAVAGFIAFVLNTETILTFFSRERTSLFLVLGLIPLSMIEVLLHELGHAFTVKAFGREVHYIGVGWYWFTPIAFTDTSDMWLSSRKPRMAVNLSGVYVDILIAGLAALLIFLVENPYVQGMFWLFALYTYIGGLRNLSPLQEMDGYYVLMDGVEKPRLRQAAVVWLVRVFPKSLRHPRLLKKYKAEIIYWLACFVYLTIVTILTLVVQAFVFNVLGIRANPYVSLIIPFLVVIFSCVTIIADIRSQAEK</sequence>
<dbReference type="RefSeq" id="WP_170131792.1">
    <property type="nucleotide sequence ID" value="NZ_LR699115.1"/>
</dbReference>
<dbReference type="Proteomes" id="UP000254720">
    <property type="component" value="Unassembled WGS sequence"/>
</dbReference>
<keyword evidence="1" id="KW-1133">Transmembrane helix</keyword>
<dbReference type="Gene3D" id="2.60.120.10">
    <property type="entry name" value="Jelly Rolls"/>
    <property type="match status" value="2"/>
</dbReference>
<dbReference type="PROSITE" id="PS50042">
    <property type="entry name" value="CNMP_BINDING_3"/>
    <property type="match status" value="2"/>
</dbReference>
<dbReference type="PANTHER" id="PTHR11635">
    <property type="entry name" value="CAMP-DEPENDENT PROTEIN KINASE REGULATORY CHAIN"/>
    <property type="match status" value="1"/>
</dbReference>